<feature type="domain" description="Carrier" evidence="7">
    <location>
        <begin position="1646"/>
        <end position="1720"/>
    </location>
</feature>
<gene>
    <name evidence="8" type="ORF">NY667_14000</name>
</gene>
<dbReference type="InterPro" id="IPR023213">
    <property type="entry name" value="CAT-like_dom_sf"/>
</dbReference>
<dbReference type="GO" id="GO:0044550">
    <property type="term" value="P:secondary metabolite biosynthetic process"/>
    <property type="evidence" value="ECO:0007669"/>
    <property type="project" value="TreeGrafter"/>
</dbReference>
<dbReference type="FunFam" id="3.40.50.12780:FF:000012">
    <property type="entry name" value="Non-ribosomal peptide synthetase"/>
    <property type="match status" value="1"/>
</dbReference>
<feature type="domain" description="Carrier" evidence="7">
    <location>
        <begin position="582"/>
        <end position="658"/>
    </location>
</feature>
<evidence type="ECO:0000259" key="7">
    <source>
        <dbReference type="PROSITE" id="PS50075"/>
    </source>
</evidence>
<organism evidence="8 9">
    <name type="scientific">Xanthomonas hortorum pv. hederae</name>
    <dbReference type="NCBI Taxonomy" id="453603"/>
    <lineage>
        <taxon>Bacteria</taxon>
        <taxon>Pseudomonadati</taxon>
        <taxon>Pseudomonadota</taxon>
        <taxon>Gammaproteobacteria</taxon>
        <taxon>Lysobacterales</taxon>
        <taxon>Lysobacteraceae</taxon>
        <taxon>Xanthomonas</taxon>
    </lineage>
</organism>
<dbReference type="FunFam" id="3.40.50.12780:FF:000013">
    <property type="entry name" value="Long-chain-fatty-acid--AMP ligase FadD32"/>
    <property type="match status" value="1"/>
</dbReference>
<dbReference type="Pfam" id="PF00550">
    <property type="entry name" value="PP-binding"/>
    <property type="match status" value="2"/>
</dbReference>
<evidence type="ECO:0000313" key="9">
    <source>
        <dbReference type="Proteomes" id="UP001140230"/>
    </source>
</evidence>
<comment type="caution">
    <text evidence="8">The sequence shown here is derived from an EMBL/GenBank/DDBJ whole genome shotgun (WGS) entry which is preliminary data.</text>
</comment>
<dbReference type="SUPFAM" id="SSF47336">
    <property type="entry name" value="ACP-like"/>
    <property type="match status" value="2"/>
</dbReference>
<name>A0A9X4BSP6_9XANT</name>
<dbReference type="Gene3D" id="3.30.559.10">
    <property type="entry name" value="Chloramphenicol acetyltransferase-like domain"/>
    <property type="match status" value="2"/>
</dbReference>
<keyword evidence="3" id="KW-0596">Phosphopantetheine</keyword>
<protein>
    <submittedName>
        <fullName evidence="8">Amino acid adenylation domain-containing protein</fullName>
    </submittedName>
</protein>
<dbReference type="PANTHER" id="PTHR45527">
    <property type="entry name" value="NONRIBOSOMAL PEPTIDE SYNTHETASE"/>
    <property type="match status" value="1"/>
</dbReference>
<dbReference type="GO" id="GO:0071766">
    <property type="term" value="P:Actinobacterium-type cell wall biogenesis"/>
    <property type="evidence" value="ECO:0007669"/>
    <property type="project" value="UniProtKB-ARBA"/>
</dbReference>
<keyword evidence="5" id="KW-0276">Fatty acid metabolism</keyword>
<dbReference type="PROSITE" id="PS50075">
    <property type="entry name" value="CARRIER"/>
    <property type="match status" value="2"/>
</dbReference>
<dbReference type="InterPro" id="IPR045851">
    <property type="entry name" value="AMP-bd_C_sf"/>
</dbReference>
<dbReference type="InterPro" id="IPR010071">
    <property type="entry name" value="AA_adenyl_dom"/>
</dbReference>
<dbReference type="InterPro" id="IPR025110">
    <property type="entry name" value="AMP-bd_C"/>
</dbReference>
<dbReference type="NCBIfam" id="TIGR01733">
    <property type="entry name" value="AA-adenyl-dom"/>
    <property type="match status" value="2"/>
</dbReference>
<dbReference type="Gene3D" id="3.30.559.30">
    <property type="entry name" value="Nonribosomal peptide synthetase, condensation domain"/>
    <property type="match status" value="2"/>
</dbReference>
<evidence type="ECO:0000256" key="6">
    <source>
        <dbReference type="ARBA" id="ARBA00023098"/>
    </source>
</evidence>
<dbReference type="SUPFAM" id="SSF56801">
    <property type="entry name" value="Acetyl-CoA synthetase-like"/>
    <property type="match status" value="3"/>
</dbReference>
<dbReference type="Gene3D" id="3.30.300.30">
    <property type="match status" value="3"/>
</dbReference>
<dbReference type="InterPro" id="IPR009081">
    <property type="entry name" value="PP-bd_ACP"/>
</dbReference>
<comment type="similarity">
    <text evidence="2">Belongs to the ATP-dependent AMP-binding enzyme family.</text>
</comment>
<evidence type="ECO:0000256" key="5">
    <source>
        <dbReference type="ARBA" id="ARBA00022832"/>
    </source>
</evidence>
<dbReference type="NCBIfam" id="NF003417">
    <property type="entry name" value="PRK04813.1"/>
    <property type="match status" value="3"/>
</dbReference>
<dbReference type="GO" id="GO:0031177">
    <property type="term" value="F:phosphopantetheine binding"/>
    <property type="evidence" value="ECO:0007669"/>
    <property type="project" value="TreeGrafter"/>
</dbReference>
<comment type="cofactor">
    <cofactor evidence="1">
        <name>pantetheine 4'-phosphate</name>
        <dbReference type="ChEBI" id="CHEBI:47942"/>
    </cofactor>
</comment>
<dbReference type="PROSITE" id="PS00455">
    <property type="entry name" value="AMP_BINDING"/>
    <property type="match status" value="2"/>
</dbReference>
<dbReference type="CDD" id="cd05931">
    <property type="entry name" value="FAAL"/>
    <property type="match status" value="1"/>
</dbReference>
<reference evidence="8" key="1">
    <citation type="journal article" date="2022" name="Phytopathology">
        <title>Whole genome sequencing-based tracing of a 2022 introduction and outbreak of Xanthomonas hortorum pv. pelargonii.</title>
        <authorList>
            <person name="Iruegas Bocardo F."/>
            <person name="Weisberg A.J."/>
            <person name="Riutta E.R."/>
            <person name="Kilday K.B."/>
            <person name="Bonkowski J.C."/>
            <person name="Creswell T.C."/>
            <person name="Daughtrey M."/>
            <person name="Rane K.K."/>
            <person name="Grunwald N.J."/>
            <person name="Chang J.H."/>
            <person name="Putnam M."/>
        </authorList>
    </citation>
    <scope>NUCLEOTIDE SEQUENCE</scope>
    <source>
        <strain evidence="8">22-338</strain>
    </source>
</reference>
<dbReference type="GO" id="GO:0006631">
    <property type="term" value="P:fatty acid metabolic process"/>
    <property type="evidence" value="ECO:0007669"/>
    <property type="project" value="UniProtKB-KW"/>
</dbReference>
<dbReference type="Gene3D" id="3.40.50.12780">
    <property type="entry name" value="N-terminal domain of ligase-like"/>
    <property type="match status" value="3"/>
</dbReference>
<dbReference type="CDD" id="cd05930">
    <property type="entry name" value="A_NRPS"/>
    <property type="match status" value="2"/>
</dbReference>
<keyword evidence="4" id="KW-0597">Phosphoprotein</keyword>
<evidence type="ECO:0000256" key="4">
    <source>
        <dbReference type="ARBA" id="ARBA00022553"/>
    </source>
</evidence>
<dbReference type="InterPro" id="IPR000873">
    <property type="entry name" value="AMP-dep_synth/lig_dom"/>
</dbReference>
<dbReference type="SUPFAM" id="SSF52777">
    <property type="entry name" value="CoA-dependent acyltransferases"/>
    <property type="match status" value="4"/>
</dbReference>
<evidence type="ECO:0000313" key="8">
    <source>
        <dbReference type="EMBL" id="MDC8638897.1"/>
    </source>
</evidence>
<dbReference type="Proteomes" id="UP001140230">
    <property type="component" value="Unassembled WGS sequence"/>
</dbReference>
<dbReference type="GO" id="GO:0003824">
    <property type="term" value="F:catalytic activity"/>
    <property type="evidence" value="ECO:0007669"/>
    <property type="project" value="InterPro"/>
</dbReference>
<dbReference type="Pfam" id="PF13193">
    <property type="entry name" value="AMP-binding_C"/>
    <property type="match status" value="2"/>
</dbReference>
<dbReference type="InterPro" id="IPR036736">
    <property type="entry name" value="ACP-like_sf"/>
</dbReference>
<dbReference type="Gene3D" id="1.10.1200.10">
    <property type="entry name" value="ACP-like"/>
    <property type="match status" value="2"/>
</dbReference>
<sequence length="2707" mass="295073">MADFPAHAVRTLVDLFRWRAERDGDRPAFKFLERGEVQQALTWRQLDEQARRTAALLQSHGVRPGDRVPISYPSGLDYIVAIAGVLYAGAIALPLPQGNARRLAFRLGQVVADSRARCVIAPGDMRQGFVEAAEHRLADARWLDLGERHAIDAAAWRALKIDAEDTAVLQYTSGSIGDPKACVVSHRNVLCNEETIRVAFGHDHDTVVVGWLPFYHDMGLFGNILQSVYVGCPCILFSSTEFFREPLRWMEAITRFGGTTSGGPSFAYEMCARRAAPEEVAQWDLRSWRLAFNGAEPIQAETLSRFARAFAPSGFRPQAMYPCYGMAEATLFVTGAELDREPTLLPVDALALQLDRIASPAHPAQAQTLVSCGKPGTGVSVAIVDPQRRVALADGRIGEIWVHGPGVVAGYFEKPQASEETFRARLQHDLQRDYLRTGDLGCLIDGELYVTGRLKDLIILRGRNYHPHDIERVAERAHASIRAGSSAAFAVADVDGERLVLVCEIEHRTGFEPQAAADTVRAAIAEHLDVGVHTVVFVRAGQVPKTTSGKIRRQACRQLFLDDALVRLEPRKAVRSEPEADEPASVLAQQVLAAAAGLLGRPAADLPRHRSLPALGMDSLMMARLALLLEAQQLMVPLALLHEVGGLDELIAYCQAHPHDPRARRPSSPAPARAPLSHGQRSLWLHAQLFPASRAYHLAWTARLTGALDVDRLAAAFLQLQRTHEALRMRVEVVAGEPWQHWDSPPAQLIQVDARHCSDLQLMQQLAARADTGFELQSAAPIEAVLYARSDREHVLLLRAHHIAVDLGSLPILMHAWQAACGDAVHPHRSRPHAGDDVQREIDYLASADAHEDTEYWRDRLHGYLALPAALPGRRKRALDRRQGAATGWPVAPAVVEGFGRLGRDLGCTAFDLHLAVYAAMLAHWTGRTEVVVGVPFDLREGDGSSDAIGYCVNLLPIVVEVNRTQSFRAFAARVRKAVLAARKHARLPLDAMAQRLGAAREPGQVPFVDAVFVWRTLGAAAQAWHAPGRLDARLAGAAVEVMALDERGAQFDFSMVVTETGTGTGLSAKLVYDPQVLDGENIDRAAERLQAQYRAVADDADTPLSALALLGADERQLLLTAFDGPRRTYPAQATLLSLLLEQAARTPAAVALCGTMGGPVCGDARPQWTYAQLHAIASRVAARLRQRGYGGRDALVGVAIDRSAAMVVAILAAIHAGAAYLPLDPDEPDDHLRQLLQASGCGVVLSTAAHRSRAAFADVEFVDIGVAGAAAAQPLSADIGCRPDDLAYVIHTSGSTGQPKGVMIEHRAIVNRLLWMAETFELDARQVFLHKTPVTFDVSVWELFLPLLLGARLVLLATGGERDPPVLIEHMRRFDVSIAHFVPSMLLALLAHLPAQTRLPAWSRCICSGEALEPHLRDRFVDAFGDTALINLYGPTEAAVDVTWHVVGRDEADIPIGRAAANVRLRILDADERPVPIGTPGELCICGTQVARGYLNRPEATARAFGVDPVDGVSPLYRTGDFARWRGDGSVEYLGRRDSQIKIRGRRVELGEIEQALCACPGVLGAAVATRSDAHGDLELVAFLLGETLPPLEAVLAFLRQRLPRPLIPSAFARVDVLPLTRSGKLDRGRLPFQALQRPRAGFEPPRTPQEHALCRIWAAELAVAPVGVDDNFFDLGGDSIRALRIVAAGAREQLNFTVADLFARPRVRALAERLQASVAAAIPAPQPFELIPAQWRDRLPADVEDAYPLSYVQRSLVYLSETSPVYEIYVTSLRMKGRCDPQRLAECMRHAAQRHPFLRVSFDLVAFAEGVQRVHRDVEVPFQVLDRRDVPATAQARELHEWMLAERKRRFDWNSAPMLRFTVHRWSEHEFQFSLSDAAFDGWCVASLITEVLEEYAALCEGRPLQRTAPVTRYADFIALERAAVADDGTRAFWHDKARRFGAGALRRPERTPLQGQHLQGRVSVAFAAEVHDAAVGLARALSVPLKSVLLATHMRVLSALCGRRVVSGLEVNGRPEGEDGDRVIGVFNNTVVLCLELQDASWSALIRDCWRAEQELQPYRRYPYHQLRKDFGQTPFDAVFVYTDFHVYQRIVGAETFQVLSASASDQTFFALTAHFNRDVLSGSLQLLLDFDPGQWSEASVRALAQAYRDNLAAMLADPAAAHAGRAVASSVPVPAVSGPRQHCLPELIGAQARRHPDRVAIVCGDTHVSYAALWRDAEQIALALRERGLGPEALVGVDLQRSVDLIAALLGIWLCGAAFVPLNPGEPFERRERIARDSLVALVLTDHAHALAWPVPACTLPSLRGSARRYRRVRSPADPRNVAYAIYTSGSTGAPKGVLIQHDSLANYVAWAVAHYGLDGGDVPVHTATSFDLTITSQIAPLTVGATLRLMADADGVAELATELMHGPGAALIKLTPSHLDYLARATQADGIAHPPERLVVGGEALRAQSLHAWRRHGTRIFNEYGPTEATVGCCVHEIGQDDPEHGSVAIGAPVAPPRLVVVAAWGEPLAPGLVGELWISGTGLARGYHGAPAATADRFRPDPFAAGARAYRSGDLAFVNDAGLFEYVGRSDRQLKIRGFRIEPSEIEAALLSHPQLVSAAVVARRTAAGTMALAAHVVARNGQKPQPQALRTYLAARLSEPMLPATIAVVDALPLTRNGKIDYPQLAAAAPDERERLRELLQRIESASAEEIALLLSDSDP</sequence>
<dbReference type="EMBL" id="JANWTP010000044">
    <property type="protein sequence ID" value="MDC8638897.1"/>
    <property type="molecule type" value="Genomic_DNA"/>
</dbReference>
<accession>A0A9X4BSP6</accession>
<keyword evidence="6" id="KW-0443">Lipid metabolism</keyword>
<dbReference type="FunFam" id="1.10.1200.10:FF:000005">
    <property type="entry name" value="Nonribosomal peptide synthetase 1"/>
    <property type="match status" value="1"/>
</dbReference>
<evidence type="ECO:0000256" key="3">
    <source>
        <dbReference type="ARBA" id="ARBA00022450"/>
    </source>
</evidence>
<evidence type="ECO:0000256" key="2">
    <source>
        <dbReference type="ARBA" id="ARBA00006432"/>
    </source>
</evidence>
<dbReference type="GO" id="GO:0043041">
    <property type="term" value="P:amino acid activation for nonribosomal peptide biosynthetic process"/>
    <property type="evidence" value="ECO:0007669"/>
    <property type="project" value="TreeGrafter"/>
</dbReference>
<dbReference type="Pfam" id="PF00501">
    <property type="entry name" value="AMP-binding"/>
    <property type="match status" value="3"/>
</dbReference>
<dbReference type="InterPro" id="IPR040097">
    <property type="entry name" value="FAAL/FAAC"/>
</dbReference>
<dbReference type="RefSeq" id="WP_273664192.1">
    <property type="nucleotide sequence ID" value="NZ_JANWTP010000044.1"/>
</dbReference>
<dbReference type="Pfam" id="PF23024">
    <property type="entry name" value="AMP-dom_DIP2-like"/>
    <property type="match status" value="1"/>
</dbReference>
<dbReference type="InterPro" id="IPR020845">
    <property type="entry name" value="AMP-binding_CS"/>
</dbReference>
<dbReference type="InterPro" id="IPR001242">
    <property type="entry name" value="Condensation_dom"/>
</dbReference>
<dbReference type="Pfam" id="PF00668">
    <property type="entry name" value="Condensation"/>
    <property type="match status" value="2"/>
</dbReference>
<dbReference type="InterPro" id="IPR042099">
    <property type="entry name" value="ANL_N_sf"/>
</dbReference>
<dbReference type="GO" id="GO:0005737">
    <property type="term" value="C:cytoplasm"/>
    <property type="evidence" value="ECO:0007669"/>
    <property type="project" value="TreeGrafter"/>
</dbReference>
<dbReference type="PANTHER" id="PTHR45527:SF1">
    <property type="entry name" value="FATTY ACID SYNTHASE"/>
    <property type="match status" value="1"/>
</dbReference>
<evidence type="ECO:0000256" key="1">
    <source>
        <dbReference type="ARBA" id="ARBA00001957"/>
    </source>
</evidence>
<dbReference type="GO" id="GO:0008610">
    <property type="term" value="P:lipid biosynthetic process"/>
    <property type="evidence" value="ECO:0007669"/>
    <property type="project" value="InterPro"/>
</dbReference>
<reference evidence="8" key="2">
    <citation type="submission" date="2022-08" db="EMBL/GenBank/DDBJ databases">
        <authorList>
            <person name="Iruegas-Bocardo F."/>
            <person name="Weisberg A.J."/>
            <person name="Riutta E.R."/>
            <person name="Kilday K."/>
            <person name="Bonkowski J.C."/>
            <person name="Creswell T."/>
            <person name="Daughtrey M.L."/>
            <person name="Rane K."/>
            <person name="Grunwald N.J."/>
            <person name="Chang J.H."/>
            <person name="Putnam M.L."/>
        </authorList>
    </citation>
    <scope>NUCLEOTIDE SEQUENCE</scope>
    <source>
        <strain evidence="8">22-338</strain>
    </source>
</reference>
<proteinExistence type="inferred from homology"/>